<evidence type="ECO:0000256" key="1">
    <source>
        <dbReference type="SAM" id="Phobius"/>
    </source>
</evidence>
<reference evidence="3" key="1">
    <citation type="journal article" date="2019" name="Int. J. Syst. Evol. Microbiol.">
        <title>The Global Catalogue of Microorganisms (GCM) 10K type strain sequencing project: providing services to taxonomists for standard genome sequencing and annotation.</title>
        <authorList>
            <consortium name="The Broad Institute Genomics Platform"/>
            <consortium name="The Broad Institute Genome Sequencing Center for Infectious Disease"/>
            <person name="Wu L."/>
            <person name="Ma J."/>
        </authorList>
    </citation>
    <scope>NUCLEOTIDE SEQUENCE [LARGE SCALE GENOMIC DNA]</scope>
    <source>
        <strain evidence="3">GH52</strain>
    </source>
</reference>
<gene>
    <name evidence="2" type="ORF">ACFSJH_12900</name>
</gene>
<evidence type="ECO:0000313" key="3">
    <source>
        <dbReference type="Proteomes" id="UP001597362"/>
    </source>
</evidence>
<dbReference type="Proteomes" id="UP001597362">
    <property type="component" value="Unassembled WGS sequence"/>
</dbReference>
<keyword evidence="3" id="KW-1185">Reference proteome</keyword>
<proteinExistence type="predicted"/>
<dbReference type="RefSeq" id="WP_377773000.1">
    <property type="nucleotide sequence ID" value="NZ_JBHUHO010000031.1"/>
</dbReference>
<organism evidence="2 3">
    <name type="scientific">Paenibacillus yanchengensis</name>
    <dbReference type="NCBI Taxonomy" id="2035833"/>
    <lineage>
        <taxon>Bacteria</taxon>
        <taxon>Bacillati</taxon>
        <taxon>Bacillota</taxon>
        <taxon>Bacilli</taxon>
        <taxon>Bacillales</taxon>
        <taxon>Paenibacillaceae</taxon>
        <taxon>Paenibacillus</taxon>
    </lineage>
</organism>
<protein>
    <submittedName>
        <fullName evidence="2">Uncharacterized protein</fullName>
    </submittedName>
</protein>
<keyword evidence="1" id="KW-1133">Transmembrane helix</keyword>
<feature type="transmembrane region" description="Helical" evidence="1">
    <location>
        <begin position="55"/>
        <end position="72"/>
    </location>
</feature>
<comment type="caution">
    <text evidence="2">The sequence shown here is derived from an EMBL/GenBank/DDBJ whole genome shotgun (WGS) entry which is preliminary data.</text>
</comment>
<keyword evidence="1" id="KW-0472">Membrane</keyword>
<feature type="transmembrane region" description="Helical" evidence="1">
    <location>
        <begin position="21"/>
        <end position="43"/>
    </location>
</feature>
<keyword evidence="1" id="KW-0812">Transmembrane</keyword>
<evidence type="ECO:0000313" key="2">
    <source>
        <dbReference type="EMBL" id="MFD2116623.1"/>
    </source>
</evidence>
<feature type="transmembrane region" description="Helical" evidence="1">
    <location>
        <begin position="93"/>
        <end position="114"/>
    </location>
</feature>
<accession>A0ABW4YMB1</accession>
<name>A0ABW4YMB1_9BACL</name>
<sequence length="144" mass="16621">MNKELKRAWVVAKINFNQMKIAYFLTILALMFSFIDLVGGYYFNWNYGGSEKISFANYSYLIVILAPIFIAGHHFERIMNLNGQKKDFFYGSLMNYSIIAGVVSILNLITYFTIDALLSFKYVFGNLMDVIGWMEHGIAFAFLQ</sequence>
<dbReference type="EMBL" id="JBHUHO010000031">
    <property type="protein sequence ID" value="MFD2116623.1"/>
    <property type="molecule type" value="Genomic_DNA"/>
</dbReference>